<dbReference type="PROSITE" id="PS51352">
    <property type="entry name" value="THIOREDOXIN_2"/>
    <property type="match status" value="1"/>
</dbReference>
<dbReference type="Proteomes" id="UP001163046">
    <property type="component" value="Unassembled WGS sequence"/>
</dbReference>
<dbReference type="InterPro" id="IPR013766">
    <property type="entry name" value="Thioredoxin_domain"/>
</dbReference>
<dbReference type="SUPFAM" id="SSF52833">
    <property type="entry name" value="Thioredoxin-like"/>
    <property type="match status" value="3"/>
</dbReference>
<evidence type="ECO:0000313" key="3">
    <source>
        <dbReference type="EMBL" id="KAJ7390629.1"/>
    </source>
</evidence>
<dbReference type="EMBL" id="MU825413">
    <property type="protein sequence ID" value="KAJ7390629.1"/>
    <property type="molecule type" value="Genomic_DNA"/>
</dbReference>
<dbReference type="Pfam" id="PF00085">
    <property type="entry name" value="Thioredoxin"/>
    <property type="match status" value="1"/>
</dbReference>
<feature type="compositionally biased region" description="Acidic residues" evidence="1">
    <location>
        <begin position="520"/>
        <end position="529"/>
    </location>
</feature>
<comment type="caution">
    <text evidence="3">The sequence shown here is derived from an EMBL/GenBank/DDBJ whole genome shotgun (WGS) entry which is preliminary data.</text>
</comment>
<feature type="compositionally biased region" description="Basic and acidic residues" evidence="1">
    <location>
        <begin position="534"/>
        <end position="558"/>
    </location>
</feature>
<dbReference type="PANTHER" id="PTHR22699:SF1">
    <property type="entry name" value="THIOREDOXIN DOMAIN-CONTAINING PROTEIN 16"/>
    <property type="match status" value="1"/>
</dbReference>
<accession>A0A9X0DA68</accession>
<evidence type="ECO:0000259" key="2">
    <source>
        <dbReference type="PROSITE" id="PS51352"/>
    </source>
</evidence>
<feature type="region of interest" description="Disordered" evidence="1">
    <location>
        <begin position="504"/>
        <end position="558"/>
    </location>
</feature>
<evidence type="ECO:0000256" key="1">
    <source>
        <dbReference type="SAM" id="MobiDB-lite"/>
    </source>
</evidence>
<dbReference type="InterPro" id="IPR036249">
    <property type="entry name" value="Thioredoxin-like_sf"/>
</dbReference>
<evidence type="ECO:0000313" key="4">
    <source>
        <dbReference type="Proteomes" id="UP001163046"/>
    </source>
</evidence>
<dbReference type="CDD" id="cd02961">
    <property type="entry name" value="PDI_a_family"/>
    <property type="match status" value="1"/>
</dbReference>
<organism evidence="3 4">
    <name type="scientific">Desmophyllum pertusum</name>
    <dbReference type="NCBI Taxonomy" id="174260"/>
    <lineage>
        <taxon>Eukaryota</taxon>
        <taxon>Metazoa</taxon>
        <taxon>Cnidaria</taxon>
        <taxon>Anthozoa</taxon>
        <taxon>Hexacorallia</taxon>
        <taxon>Scleractinia</taxon>
        <taxon>Caryophylliina</taxon>
        <taxon>Caryophylliidae</taxon>
        <taxon>Desmophyllum</taxon>
    </lineage>
</organism>
<name>A0A9X0DA68_9CNID</name>
<dbReference type="Pfam" id="PF13848">
    <property type="entry name" value="Thioredoxin_6"/>
    <property type="match status" value="1"/>
</dbReference>
<feature type="region of interest" description="Disordered" evidence="1">
    <location>
        <begin position="91"/>
        <end position="119"/>
    </location>
</feature>
<keyword evidence="4" id="KW-1185">Reference proteome</keyword>
<feature type="domain" description="Thioredoxin" evidence="2">
    <location>
        <begin position="124"/>
        <end position="245"/>
    </location>
</feature>
<dbReference type="PANTHER" id="PTHR22699">
    <property type="entry name" value="THIOREDOXIN DOMAIN-CONTAINING PROTEIN 16"/>
    <property type="match status" value="1"/>
</dbReference>
<sequence>MAYVKTSIHKKRFEGETFPVIHLHLSKSSENFLQYTSKLEYEELMDFISSHTKIKRPVSLPPSLSDVAPISFPHSNEEKDDSEEFLEELEEERESLDSNEETEEDSGILPDEETEDDEVSATVLKAKPAVVAESLVPTLTDKTFDVIKKENDVLVVDFYQPWDARCKAFLQPYVDAAAHLSNLDVGEFSIKLARVNCFDWTDVCQRNNITVYPTIKMFRKGSDEVIYKGPLDSDHLAKAVLLLQPTVPLALNSKDEVDMFFDGKLPKLAKTATNIAVIGMFLDKNDKEFEAFGSAAQSLYSKFLLGYVTGETARTLSAEYGLKLPSLLVFKRNDPYQPMDVFENHFTSQSVVDFVLRSNIPSFGELTPFNLPMYLTHKKPLVIVFRADNEDSVITPVMTKLARDKSLPSVFLCWMPVYSNNDVNAEILKTYTGSSEALPTLVLVNHDKGTVYHFKEDITKPAVKSWVENILTGKEQPTGLFADGEWKPRLEGYDFLRMIDEEEEEKERTRLKKQKLEQALNEDLDEESEWSSSEADKTEEKKSSRLRRPEVKSSRDEL</sequence>
<protein>
    <submittedName>
        <fullName evidence="3">Cell redox homeostasis</fullName>
    </submittedName>
</protein>
<gene>
    <name evidence="3" type="primary">TXNDC16</name>
    <name evidence="3" type="ORF">OS493_023338</name>
</gene>
<dbReference type="AlphaFoldDB" id="A0A9X0DA68"/>
<dbReference type="OrthoDB" id="427280at2759"/>
<proteinExistence type="predicted"/>
<dbReference type="CDD" id="cd02981">
    <property type="entry name" value="PDI_b_family"/>
    <property type="match status" value="1"/>
</dbReference>
<reference evidence="3" key="1">
    <citation type="submission" date="2023-01" db="EMBL/GenBank/DDBJ databases">
        <title>Genome assembly of the deep-sea coral Lophelia pertusa.</title>
        <authorList>
            <person name="Herrera S."/>
            <person name="Cordes E."/>
        </authorList>
    </citation>
    <scope>NUCLEOTIDE SEQUENCE</scope>
    <source>
        <strain evidence="3">USNM1676648</strain>
        <tissue evidence="3">Polyp</tissue>
    </source>
</reference>
<dbReference type="InterPro" id="IPR040090">
    <property type="entry name" value="TXNDC16"/>
</dbReference>
<dbReference type="Gene3D" id="3.40.30.10">
    <property type="entry name" value="Glutaredoxin"/>
    <property type="match status" value="3"/>
</dbReference>